<dbReference type="EMBL" id="LMAR01000082">
    <property type="protein sequence ID" value="KQK28082.1"/>
    <property type="molecule type" value="Genomic_DNA"/>
</dbReference>
<protein>
    <recommendedName>
        <fullName evidence="6">Sulfur globule protein</fullName>
    </recommendedName>
</protein>
<evidence type="ECO:0000313" key="2">
    <source>
        <dbReference type="EMBL" id="KQK28082.1"/>
    </source>
</evidence>
<evidence type="ECO:0000256" key="1">
    <source>
        <dbReference type="SAM" id="SignalP"/>
    </source>
</evidence>
<dbReference type="AlphaFoldDB" id="A0A0Q3SRK3"/>
<reference evidence="2 4" key="1">
    <citation type="submission" date="2015-10" db="EMBL/GenBank/DDBJ databases">
        <title>Draft genome of Bosea thiooxidans.</title>
        <authorList>
            <person name="Wang X."/>
        </authorList>
    </citation>
    <scope>NUCLEOTIDE SEQUENCE [LARGE SCALE GENOMIC DNA]</scope>
    <source>
        <strain evidence="2 4">CGMCC 9174</strain>
    </source>
</reference>
<evidence type="ECO:0000313" key="3">
    <source>
        <dbReference type="EMBL" id="SKB89207.1"/>
    </source>
</evidence>
<dbReference type="Proteomes" id="UP000190130">
    <property type="component" value="Unassembled WGS sequence"/>
</dbReference>
<accession>A0A0Q3SRK3</accession>
<proteinExistence type="predicted"/>
<dbReference type="RefSeq" id="WP_055730617.1">
    <property type="nucleotide sequence ID" value="NZ_FUYX01000007.1"/>
</dbReference>
<evidence type="ECO:0008006" key="6">
    <source>
        <dbReference type="Google" id="ProtNLM"/>
    </source>
</evidence>
<name>A0A0Q3SRK3_9HYPH</name>
<keyword evidence="1" id="KW-0732">Signal</keyword>
<evidence type="ECO:0000313" key="5">
    <source>
        <dbReference type="Proteomes" id="UP000190130"/>
    </source>
</evidence>
<evidence type="ECO:0000313" key="4">
    <source>
        <dbReference type="Proteomes" id="UP000051562"/>
    </source>
</evidence>
<keyword evidence="4" id="KW-1185">Reference proteome</keyword>
<feature type="chain" id="PRO_5014520642" description="Sulfur globule protein" evidence="1">
    <location>
        <begin position="22"/>
        <end position="90"/>
    </location>
</feature>
<dbReference type="Proteomes" id="UP000051562">
    <property type="component" value="Unassembled WGS sequence"/>
</dbReference>
<dbReference type="OrthoDB" id="8163898at2"/>
<dbReference type="EMBL" id="FUYX01000007">
    <property type="protein sequence ID" value="SKB89207.1"/>
    <property type="molecule type" value="Genomic_DNA"/>
</dbReference>
<sequence>MLGNRARIGLAALALGGAVLAASTFAGTGDAQAFGGRYERSYERPAYGYGWRPAPPAVHGFWGQRRWHRYYDGYGMRPPPPRYGYGYGWR</sequence>
<gene>
    <name evidence="2" type="ORF">ARD30_23575</name>
    <name evidence="3" type="ORF">SAMN05660750_02829</name>
</gene>
<organism evidence="2 4">
    <name type="scientific">Bosea thiooxidans</name>
    <dbReference type="NCBI Taxonomy" id="53254"/>
    <lineage>
        <taxon>Bacteria</taxon>
        <taxon>Pseudomonadati</taxon>
        <taxon>Pseudomonadota</taxon>
        <taxon>Alphaproteobacteria</taxon>
        <taxon>Hyphomicrobiales</taxon>
        <taxon>Boseaceae</taxon>
        <taxon>Bosea</taxon>
    </lineage>
</organism>
<feature type="signal peptide" evidence="1">
    <location>
        <begin position="1"/>
        <end position="21"/>
    </location>
</feature>
<dbReference type="STRING" id="53254.SAMN05660750_02829"/>
<reference evidence="3 5" key="2">
    <citation type="submission" date="2017-02" db="EMBL/GenBank/DDBJ databases">
        <authorList>
            <person name="Peterson S.W."/>
        </authorList>
    </citation>
    <scope>NUCLEOTIDE SEQUENCE [LARGE SCALE GENOMIC DNA]</scope>
    <source>
        <strain evidence="3 5">DSM 9653</strain>
    </source>
</reference>